<feature type="domain" description="Pyrrolo-quinoline quinone repeat" evidence="6">
    <location>
        <begin position="77"/>
        <end position="308"/>
    </location>
</feature>
<keyword evidence="3 4" id="KW-0998">Cell outer membrane</keyword>
<dbReference type="OrthoDB" id="5173551at2"/>
<dbReference type="PANTHER" id="PTHR34512:SF30">
    <property type="entry name" value="OUTER MEMBRANE PROTEIN ASSEMBLY FACTOR BAMB"/>
    <property type="match status" value="1"/>
</dbReference>
<comment type="subcellular location">
    <subcellularLocation>
        <location evidence="4">Cell outer membrane</location>
        <topology evidence="4">Lipid-anchor</topology>
    </subcellularLocation>
</comment>
<dbReference type="GO" id="GO:0009279">
    <property type="term" value="C:cell outer membrane"/>
    <property type="evidence" value="ECO:0007669"/>
    <property type="project" value="UniProtKB-SubCell"/>
</dbReference>
<evidence type="ECO:0000256" key="2">
    <source>
        <dbReference type="ARBA" id="ARBA00023136"/>
    </source>
</evidence>
<comment type="function">
    <text evidence="4">Part of the outer membrane protein assembly complex, which is involved in assembly and insertion of beta-barrel proteins into the outer membrane.</text>
</comment>
<protein>
    <recommendedName>
        <fullName evidence="4">Outer membrane protein assembly factor BamB</fullName>
    </recommendedName>
</protein>
<dbReference type="PANTHER" id="PTHR34512">
    <property type="entry name" value="CELL SURFACE PROTEIN"/>
    <property type="match status" value="1"/>
</dbReference>
<dbReference type="InterPro" id="IPR017687">
    <property type="entry name" value="BamB"/>
</dbReference>
<dbReference type="InterPro" id="IPR002372">
    <property type="entry name" value="PQQ_rpt_dom"/>
</dbReference>
<comment type="similarity">
    <text evidence="4">Belongs to the BamB family.</text>
</comment>
<evidence type="ECO:0000256" key="3">
    <source>
        <dbReference type="ARBA" id="ARBA00023237"/>
    </source>
</evidence>
<comment type="subunit">
    <text evidence="4">Part of the Bam complex.</text>
</comment>
<keyword evidence="4" id="KW-0564">Palmitate</keyword>
<sequence>MKQLCRVLLLTISMLSMTACGWWGGEVEIEPAELVDFQAEKEVQVLWSSSVGSGLGEKFNKLSLAVNGEVIYALDVDGKVFAVNRGDGKEIWKTDLDTPILGGVGVGPNHVAVTTESGEVVMLNADDGAEMWRQQLSSETLSPVQMNTDIAVAQLQNGKLVAMDISTGKRLWSYDSQIPRLTLRGTSSPIVASNVTIAGFANGKLVAVRNDSGAELWERQVTVPEGKTELERLIDIDARPLYINGVIYIVSYQGRLVAVSASDAQILWSQKASSYQSLAAGFGNIYVSQENGFIEAFDQRSSASVWRQTALENRQTTAPEVLGTTVAVGDFDGYLHFMSQVDGHFVARYRVDSDGMRGDMAVVDDVLYVLGNSGRLVALQLN</sequence>
<name>A0A1H9L309_9GAMM</name>
<dbReference type="Pfam" id="PF13360">
    <property type="entry name" value="PQQ_2"/>
    <property type="match status" value="1"/>
</dbReference>
<evidence type="ECO:0000313" key="8">
    <source>
        <dbReference type="Proteomes" id="UP000198749"/>
    </source>
</evidence>
<keyword evidence="2 4" id="KW-0472">Membrane</keyword>
<keyword evidence="4" id="KW-0449">Lipoprotein</keyword>
<dbReference type="Gene3D" id="2.130.10.10">
    <property type="entry name" value="YVTN repeat-like/Quinoprotein amine dehydrogenase"/>
    <property type="match status" value="1"/>
</dbReference>
<dbReference type="STRING" id="355243.SAMN03080615_03778"/>
<feature type="chain" id="PRO_5011801991" description="Outer membrane protein assembly factor BamB" evidence="5">
    <location>
        <begin position="22"/>
        <end position="382"/>
    </location>
</feature>
<evidence type="ECO:0000256" key="5">
    <source>
        <dbReference type="SAM" id="SignalP"/>
    </source>
</evidence>
<dbReference type="AlphaFoldDB" id="A0A1H9L309"/>
<keyword evidence="1 4" id="KW-0732">Signal</keyword>
<gene>
    <name evidence="4" type="primary">bamB</name>
    <name evidence="7" type="ORF">SAMN03080615_03778</name>
</gene>
<evidence type="ECO:0000256" key="1">
    <source>
        <dbReference type="ARBA" id="ARBA00022729"/>
    </source>
</evidence>
<dbReference type="InterPro" id="IPR011047">
    <property type="entry name" value="Quinoprotein_ADH-like_sf"/>
</dbReference>
<dbReference type="SMART" id="SM00564">
    <property type="entry name" value="PQQ"/>
    <property type="match status" value="7"/>
</dbReference>
<evidence type="ECO:0000259" key="6">
    <source>
        <dbReference type="Pfam" id="PF13360"/>
    </source>
</evidence>
<accession>A0A1H9L309</accession>
<keyword evidence="8" id="KW-1185">Reference proteome</keyword>
<evidence type="ECO:0000313" key="7">
    <source>
        <dbReference type="EMBL" id="SER05872.1"/>
    </source>
</evidence>
<feature type="signal peptide" evidence="5">
    <location>
        <begin position="1"/>
        <end position="21"/>
    </location>
</feature>
<dbReference type="NCBIfam" id="TIGR03300">
    <property type="entry name" value="assembly_YfgL"/>
    <property type="match status" value="1"/>
</dbReference>
<dbReference type="Proteomes" id="UP000198749">
    <property type="component" value="Unassembled WGS sequence"/>
</dbReference>
<dbReference type="GO" id="GO:0051205">
    <property type="term" value="P:protein insertion into membrane"/>
    <property type="evidence" value="ECO:0007669"/>
    <property type="project" value="UniProtKB-UniRule"/>
</dbReference>
<reference evidence="8" key="1">
    <citation type="submission" date="2016-10" db="EMBL/GenBank/DDBJ databases">
        <authorList>
            <person name="Varghese N."/>
            <person name="Submissions S."/>
        </authorList>
    </citation>
    <scope>NUCLEOTIDE SEQUENCE [LARGE SCALE GENOMIC DNA]</scope>
    <source>
        <strain evidence="8">DSM 18887</strain>
    </source>
</reference>
<dbReference type="PROSITE" id="PS51257">
    <property type="entry name" value="PROKAR_LIPOPROTEIN"/>
    <property type="match status" value="1"/>
</dbReference>
<proteinExistence type="inferred from homology"/>
<dbReference type="EMBL" id="FOGB01000015">
    <property type="protein sequence ID" value="SER05872.1"/>
    <property type="molecule type" value="Genomic_DNA"/>
</dbReference>
<organism evidence="7 8">
    <name type="scientific">Amphritea atlantica</name>
    <dbReference type="NCBI Taxonomy" id="355243"/>
    <lineage>
        <taxon>Bacteria</taxon>
        <taxon>Pseudomonadati</taxon>
        <taxon>Pseudomonadota</taxon>
        <taxon>Gammaproteobacteria</taxon>
        <taxon>Oceanospirillales</taxon>
        <taxon>Oceanospirillaceae</taxon>
        <taxon>Amphritea</taxon>
    </lineage>
</organism>
<evidence type="ECO:0000256" key="4">
    <source>
        <dbReference type="HAMAP-Rule" id="MF_00923"/>
    </source>
</evidence>
<dbReference type="InterPro" id="IPR018391">
    <property type="entry name" value="PQQ_b-propeller_rpt"/>
</dbReference>
<dbReference type="HAMAP" id="MF_00923">
    <property type="entry name" value="OM_assembly_BamB"/>
    <property type="match status" value="1"/>
</dbReference>
<dbReference type="SUPFAM" id="SSF50998">
    <property type="entry name" value="Quinoprotein alcohol dehydrogenase-like"/>
    <property type="match status" value="1"/>
</dbReference>
<dbReference type="RefSeq" id="WP_091361289.1">
    <property type="nucleotide sequence ID" value="NZ_AP025284.1"/>
</dbReference>
<dbReference type="GO" id="GO:0043165">
    <property type="term" value="P:Gram-negative-bacterium-type cell outer membrane assembly"/>
    <property type="evidence" value="ECO:0007669"/>
    <property type="project" value="UniProtKB-UniRule"/>
</dbReference>
<dbReference type="InterPro" id="IPR015943">
    <property type="entry name" value="WD40/YVTN_repeat-like_dom_sf"/>
</dbReference>